<proteinExistence type="predicted"/>
<organism evidence="2 3">
    <name type="scientific">Bullifex porci</name>
    <dbReference type="NCBI Taxonomy" id="2606638"/>
    <lineage>
        <taxon>Bacteria</taxon>
        <taxon>Pseudomonadati</taxon>
        <taxon>Spirochaetota</taxon>
        <taxon>Spirochaetia</taxon>
        <taxon>Spirochaetales</taxon>
        <taxon>Spirochaetaceae</taxon>
        <taxon>Bullifex</taxon>
    </lineage>
</organism>
<evidence type="ECO:0000313" key="3">
    <source>
        <dbReference type="Proteomes" id="UP000460549"/>
    </source>
</evidence>
<evidence type="ECO:0000256" key="1">
    <source>
        <dbReference type="SAM" id="Phobius"/>
    </source>
</evidence>
<reference evidence="2 3" key="1">
    <citation type="submission" date="2019-08" db="EMBL/GenBank/DDBJ databases">
        <title>In-depth cultivation of the pig gut microbiome towards novel bacterial diversity and tailored functional studies.</title>
        <authorList>
            <person name="Wylensek D."/>
            <person name="Hitch T.C.A."/>
            <person name="Clavel T."/>
        </authorList>
    </citation>
    <scope>NUCLEOTIDE SEQUENCE [LARGE SCALE GENOMIC DNA]</scope>
    <source>
        <strain evidence="2 3">NM-380-WT-3C1</strain>
    </source>
</reference>
<keyword evidence="1" id="KW-0472">Membrane</keyword>
<dbReference type="EMBL" id="VUNN01000001">
    <property type="protein sequence ID" value="MSU05410.1"/>
    <property type="molecule type" value="Genomic_DNA"/>
</dbReference>
<accession>A0A7X2PBM8</accession>
<comment type="caution">
    <text evidence="2">The sequence shown here is derived from an EMBL/GenBank/DDBJ whole genome shotgun (WGS) entry which is preliminary data.</text>
</comment>
<dbReference type="RefSeq" id="WP_154424306.1">
    <property type="nucleotide sequence ID" value="NZ_VUNN01000001.1"/>
</dbReference>
<evidence type="ECO:0000313" key="2">
    <source>
        <dbReference type="EMBL" id="MSU05410.1"/>
    </source>
</evidence>
<dbReference type="AlphaFoldDB" id="A0A7X2PBM8"/>
<keyword evidence="1" id="KW-1133">Transmembrane helix</keyword>
<dbReference type="Proteomes" id="UP000460549">
    <property type="component" value="Unassembled WGS sequence"/>
</dbReference>
<name>A0A7X2PBM8_9SPIO</name>
<sequence length="255" mass="29099">MRKNTKIGLVATIIIFFIASVFFLYYFTRPQVNVIFSNEERLLLDDYFHNRLFSSYRIKKSIYPEVVASDYYFFTPIAALKAESDGLALDNSATYSINSNSFDLLFLSDDVAKWNQAIEIDKKLKTALLYNESNNKEKELSKDIKCDLKIPYQDIISFINADEIKAELDRNSIGTLLVLNPSSAINIFSRCKELTIVVSSIYGKAIDELLDTYVVIEDFDNMLKSLVKGEKGEVITPYTLSSTKKGIKVVLDYLF</sequence>
<keyword evidence="1" id="KW-0812">Transmembrane</keyword>
<gene>
    <name evidence="2" type="ORF">FYJ80_01240</name>
</gene>
<feature type="transmembrane region" description="Helical" evidence="1">
    <location>
        <begin position="7"/>
        <end position="27"/>
    </location>
</feature>
<protein>
    <submittedName>
        <fullName evidence="2">Uncharacterized protein</fullName>
    </submittedName>
</protein>
<keyword evidence="3" id="KW-1185">Reference proteome</keyword>